<dbReference type="GO" id="GO:0032931">
    <property type="term" value="F:histone H3K56 acetyltransferase activity"/>
    <property type="evidence" value="ECO:0007669"/>
    <property type="project" value="TreeGrafter"/>
</dbReference>
<evidence type="ECO:0000256" key="9">
    <source>
        <dbReference type="ARBA" id="ARBA00048940"/>
    </source>
</evidence>
<evidence type="ECO:0000256" key="3">
    <source>
        <dbReference type="ARBA" id="ARBA00022679"/>
    </source>
</evidence>
<accession>A0A8H7ZDU1</accession>
<comment type="caution">
    <text evidence="11">The sequence shown here is derived from an EMBL/GenBank/DDBJ whole genome shotgun (WGS) entry which is preliminary data.</text>
</comment>
<proteinExistence type="predicted"/>
<evidence type="ECO:0000256" key="7">
    <source>
        <dbReference type="ARBA" id="ARBA00023163"/>
    </source>
</evidence>
<name>A0A8H7ZDU1_9ASCO</name>
<comment type="subcellular location">
    <subcellularLocation>
        <location evidence="1">Nucleus</location>
    </subcellularLocation>
</comment>
<dbReference type="EMBL" id="JAEOAQ010000008">
    <property type="protein sequence ID" value="KAG5416867.1"/>
    <property type="molecule type" value="Genomic_DNA"/>
</dbReference>
<dbReference type="GO" id="GO:0006355">
    <property type="term" value="P:regulation of DNA-templated transcription"/>
    <property type="evidence" value="ECO:0007669"/>
    <property type="project" value="InterPro"/>
</dbReference>
<dbReference type="GO" id="GO:0006974">
    <property type="term" value="P:DNA damage response"/>
    <property type="evidence" value="ECO:0007669"/>
    <property type="project" value="UniProtKB-KW"/>
</dbReference>
<dbReference type="Proteomes" id="UP000669133">
    <property type="component" value="Unassembled WGS sequence"/>
</dbReference>
<keyword evidence="5" id="KW-0007">Acetylation</keyword>
<dbReference type="EC" id="2.3.1.48" evidence="2"/>
<evidence type="ECO:0000313" key="11">
    <source>
        <dbReference type="EMBL" id="KAG5416867.1"/>
    </source>
</evidence>
<evidence type="ECO:0000256" key="1">
    <source>
        <dbReference type="ARBA" id="ARBA00004123"/>
    </source>
</evidence>
<evidence type="ECO:0000256" key="6">
    <source>
        <dbReference type="ARBA" id="ARBA00023015"/>
    </source>
</evidence>
<sequence length="498" mass="57515">MSLQSLLAQHLPKSESFKYLYIQSKPTYIKSPINFPKNHKLNGSSIQERPDTIKIRHFFTLIDKDVIVLGIEVFVYILIYKQQDFIDQFIFVSKCDTTGLKKLNGYRVSGIVESVLSYIVNYDIRRYRIKVRQNKHQQEEHQEEEEKHKVKQGNGYVNETVALIDKLQTKLSTNPNHYNILPYYGSNNFTDSTDSPPRNKFRNLTHKINTHICLFTKTAPQYMFPNSSKNKYKHLGNGQVLLSWWLKIIESICRSNSYTNDGDWSLKKLIIPGSDTFAMRKFIEKLPDWSIGHIFGSTNKRGSTIEKEEHKQDLAVYNIPLFPDDPKGRFLEHLIVENRYFNVDIDRFYQELGYRQEFRLGDCVGLIGCTKFGKDTTETTERNNDTTTSDNDDSDAVVVSIHQYKQFINNVIKSINFDKLIDVEYLVQVQIPSYFENNVKEMKEFKYGEVVGLKENSAVKGAGEKRGVDQSAVDGSNGSGGGMKRTNDLTGLIKRKKR</sequence>
<dbReference type="OrthoDB" id="3361892at2759"/>
<evidence type="ECO:0000313" key="12">
    <source>
        <dbReference type="Proteomes" id="UP000669133"/>
    </source>
</evidence>
<dbReference type="InterPro" id="IPR013178">
    <property type="entry name" value="Histone_AcTrfase_Rtt109/CBP"/>
</dbReference>
<dbReference type="Pfam" id="PF08214">
    <property type="entry name" value="HAT_KAT11"/>
    <property type="match status" value="1"/>
</dbReference>
<dbReference type="SMART" id="SM01250">
    <property type="entry name" value="KAT11"/>
    <property type="match status" value="1"/>
</dbReference>
<keyword evidence="4" id="KW-0227">DNA damage</keyword>
<feature type="region of interest" description="Disordered" evidence="10">
    <location>
        <begin position="461"/>
        <end position="498"/>
    </location>
</feature>
<reference evidence="11 12" key="1">
    <citation type="submission" date="2020-12" db="EMBL/GenBank/DDBJ databases">
        <title>Effect of drift, selection, and recombination on the evolution of hybrid genomes in Candida yeast pathogens.</title>
        <authorList>
            <person name="Mixao V."/>
            <person name="Ksiezopolska E."/>
            <person name="Saus E."/>
            <person name="Boekhout T."/>
            <person name="Gacser A."/>
            <person name="Gabaldon T."/>
        </authorList>
    </citation>
    <scope>NUCLEOTIDE SEQUENCE [LARGE SCALE GENOMIC DNA]</scope>
    <source>
        <strain evidence="11 12">BP57</strain>
    </source>
</reference>
<dbReference type="InterPro" id="IPR016849">
    <property type="entry name" value="Rtt109"/>
</dbReference>
<gene>
    <name evidence="11" type="ORF">I9W82_005597</name>
</gene>
<protein>
    <recommendedName>
        <fullName evidence="2">histone acetyltransferase</fullName>
        <ecNumber evidence="2">2.3.1.48</ecNumber>
    </recommendedName>
</protein>
<evidence type="ECO:0000256" key="2">
    <source>
        <dbReference type="ARBA" id="ARBA00013184"/>
    </source>
</evidence>
<dbReference type="PROSITE" id="PS51728">
    <property type="entry name" value="RTT109_HAT"/>
    <property type="match status" value="1"/>
</dbReference>
<dbReference type="AlphaFoldDB" id="A0A8H7ZDU1"/>
<evidence type="ECO:0000256" key="4">
    <source>
        <dbReference type="ARBA" id="ARBA00022763"/>
    </source>
</evidence>
<evidence type="ECO:0000256" key="5">
    <source>
        <dbReference type="ARBA" id="ARBA00022990"/>
    </source>
</evidence>
<keyword evidence="12" id="KW-1185">Reference proteome</keyword>
<evidence type="ECO:0000256" key="8">
    <source>
        <dbReference type="ARBA" id="ARBA00023242"/>
    </source>
</evidence>
<evidence type="ECO:0000256" key="10">
    <source>
        <dbReference type="SAM" id="MobiDB-lite"/>
    </source>
</evidence>
<dbReference type="PANTHER" id="PTHR31571">
    <property type="entry name" value="ALTERED INHERITANCE OF MITOCHONDRIA PROTEIN 6"/>
    <property type="match status" value="1"/>
</dbReference>
<organism evidence="11 12">
    <name type="scientific">Candida metapsilosis</name>
    <dbReference type="NCBI Taxonomy" id="273372"/>
    <lineage>
        <taxon>Eukaryota</taxon>
        <taxon>Fungi</taxon>
        <taxon>Dikarya</taxon>
        <taxon>Ascomycota</taxon>
        <taxon>Saccharomycotina</taxon>
        <taxon>Pichiomycetes</taxon>
        <taxon>Debaryomycetaceae</taxon>
        <taxon>Candida/Lodderomyces clade</taxon>
        <taxon>Candida</taxon>
    </lineage>
</organism>
<dbReference type="InterPro" id="IPR051236">
    <property type="entry name" value="HAT_RTT109-like"/>
</dbReference>
<dbReference type="GeneID" id="93654226"/>
<dbReference type="PANTHER" id="PTHR31571:SF2">
    <property type="entry name" value="HISTONE ACETYLTRANSFERASE RTT109"/>
    <property type="match status" value="1"/>
</dbReference>
<keyword evidence="8" id="KW-0539">Nucleus</keyword>
<keyword evidence="7" id="KW-0804">Transcription</keyword>
<dbReference type="GO" id="GO:0005634">
    <property type="term" value="C:nucleus"/>
    <property type="evidence" value="ECO:0007669"/>
    <property type="project" value="UniProtKB-SubCell"/>
</dbReference>
<dbReference type="RefSeq" id="XP_067545983.1">
    <property type="nucleotide sequence ID" value="XM_067694790.1"/>
</dbReference>
<keyword evidence="6" id="KW-0805">Transcription regulation</keyword>
<comment type="catalytic activity">
    <reaction evidence="9">
        <text>L-lysyl-[histone] + acetyl-CoA = N(6)-acetyl-L-lysyl-[histone] + CoA + H(+)</text>
        <dbReference type="Rhea" id="RHEA:21992"/>
        <dbReference type="Rhea" id="RHEA-COMP:9845"/>
        <dbReference type="Rhea" id="RHEA-COMP:11338"/>
        <dbReference type="ChEBI" id="CHEBI:15378"/>
        <dbReference type="ChEBI" id="CHEBI:29969"/>
        <dbReference type="ChEBI" id="CHEBI:57287"/>
        <dbReference type="ChEBI" id="CHEBI:57288"/>
        <dbReference type="ChEBI" id="CHEBI:61930"/>
        <dbReference type="EC" id="2.3.1.48"/>
    </reaction>
    <physiologicalReaction direction="left-to-right" evidence="9">
        <dbReference type="Rhea" id="RHEA:21993"/>
    </physiologicalReaction>
</comment>
<keyword evidence="3" id="KW-0808">Transferase</keyword>